<dbReference type="GO" id="GO:0032049">
    <property type="term" value="P:cardiolipin biosynthetic process"/>
    <property type="evidence" value="ECO:0007669"/>
    <property type="project" value="UniProtKB-ARBA"/>
</dbReference>
<dbReference type="Proteomes" id="UP000000925">
    <property type="component" value="Chromosome"/>
</dbReference>
<dbReference type="PANTHER" id="PTHR21248">
    <property type="entry name" value="CARDIOLIPIN SYNTHASE"/>
    <property type="match status" value="1"/>
</dbReference>
<dbReference type="HOGENOM" id="CLU_026287_0_0_0"/>
<dbReference type="EMBL" id="CP001998">
    <property type="protein sequence ID" value="ADE55650.1"/>
    <property type="molecule type" value="Genomic_DNA"/>
</dbReference>
<dbReference type="InterPro" id="IPR001736">
    <property type="entry name" value="PLipase_D/transphosphatidylase"/>
</dbReference>
<dbReference type="CDD" id="cd09113">
    <property type="entry name" value="PLDc_ymdC_like_2"/>
    <property type="match status" value="1"/>
</dbReference>
<dbReference type="CDD" id="cd09111">
    <property type="entry name" value="PLDc_ymdC_like_1"/>
    <property type="match status" value="1"/>
</dbReference>
<dbReference type="PROSITE" id="PS50035">
    <property type="entry name" value="PLD"/>
    <property type="match status" value="2"/>
</dbReference>
<proteinExistence type="predicted"/>
<evidence type="ECO:0000313" key="3">
    <source>
        <dbReference type="Proteomes" id="UP000000925"/>
    </source>
</evidence>
<feature type="domain" description="PLD phosphodiesterase" evidence="1">
    <location>
        <begin position="196"/>
        <end position="223"/>
    </location>
</feature>
<dbReference type="AlphaFoldDB" id="D5EPR7"/>
<dbReference type="Gene3D" id="3.30.870.10">
    <property type="entry name" value="Endonuclease Chain A"/>
    <property type="match status" value="2"/>
</dbReference>
<accession>D5EPR7</accession>
<dbReference type="Pfam" id="PF13091">
    <property type="entry name" value="PLDc_2"/>
    <property type="match status" value="2"/>
</dbReference>
<dbReference type="SUPFAM" id="SSF56024">
    <property type="entry name" value="Phospholipase D/nuclease"/>
    <property type="match status" value="2"/>
</dbReference>
<reference evidence="2 3" key="1">
    <citation type="journal article" date="2010" name="Stand. Genomic Sci.">
        <title>Complete genome sequence of Coraliomargarita akajimensis type strain (04OKA010-24).</title>
        <authorList>
            <person name="Mavromatis K."/>
            <person name="Abt B."/>
            <person name="Brambilla E."/>
            <person name="Lapidus A."/>
            <person name="Copeland A."/>
            <person name="Deshpande S."/>
            <person name="Nolan M."/>
            <person name="Lucas S."/>
            <person name="Tice H."/>
            <person name="Cheng J.F."/>
            <person name="Han C."/>
            <person name="Detter J.C."/>
            <person name="Woyke T."/>
            <person name="Goodwin L."/>
            <person name="Pitluck S."/>
            <person name="Held B."/>
            <person name="Brettin T."/>
            <person name="Tapia R."/>
            <person name="Ivanova N."/>
            <person name="Mikhailova N."/>
            <person name="Pati A."/>
            <person name="Liolios K."/>
            <person name="Chen A."/>
            <person name="Palaniappan K."/>
            <person name="Land M."/>
            <person name="Hauser L."/>
            <person name="Chang Y.J."/>
            <person name="Jeffries C.D."/>
            <person name="Rohde M."/>
            <person name="Goker M."/>
            <person name="Bristow J."/>
            <person name="Eisen J.A."/>
            <person name="Markowitz V."/>
            <person name="Hugenholtz P."/>
            <person name="Klenk H.P."/>
            <person name="Kyrpides N.C."/>
        </authorList>
    </citation>
    <scope>NUCLEOTIDE SEQUENCE [LARGE SCALE GENOMIC DNA]</scope>
    <source>
        <strain evidence="3">DSM 45221 / IAM 15411 / JCM 23193 / KCTC 12865</strain>
    </source>
</reference>
<name>D5EPR7_CORAD</name>
<sequence>MGCVSMANATNLFSVKRVCVHPSRRRQSWTVDTGRVVCLLGIIGLLSGCASLPERTGVETSHAIPVGAESRLAQEALELQSAKTGAAADSGMLLLENGLDALVARGGLAQYAERSLDIQYYLYHTDTSGYLLTQVILDAADRGVRVRVLLDDMDLGGRDREMVTLNQHPNIEIRSFNPFIRGQWRLGQMLTRFGSVTRRMHNKAFIADNQFAILGGRNIGDTYFGADPDNAFGDLDVVLVGASVAEVSKSFDLYWNSELSYPVELLSGKTPREEDLEVGRIKLAEFVEAQQGSKYARALRASDLVKQAEAGEVEYYWGTAQVLYDDPMKLASDRSEADLHLSPQLAPYMQAIEHELIVVSPYFVPGKEGVAFFEKLRERGVAVKIVTNSLSSNDVPIVHAGYKKYRKALLRAGVELYEVDKTSIQRWSDEHAASVTEALPPAHRAELSLHAKYFILDRQQAFIGSLNLDPRSVVENTEIGTLIESPELAAYLADELAEIIDAIAFRLSLEGSRLRWECGKDGELQVFTKEPYTSWWDRFTVNCMSILPIESQL</sequence>
<dbReference type="InterPro" id="IPR025202">
    <property type="entry name" value="PLD-like_dom"/>
</dbReference>
<organism evidence="2 3">
    <name type="scientific">Coraliomargarita akajimensis (strain DSM 45221 / IAM 15411 / JCM 23193 / KCTC 12865 / 04OKA010-24)</name>
    <dbReference type="NCBI Taxonomy" id="583355"/>
    <lineage>
        <taxon>Bacteria</taxon>
        <taxon>Pseudomonadati</taxon>
        <taxon>Verrucomicrobiota</taxon>
        <taxon>Opitutia</taxon>
        <taxon>Puniceicoccales</taxon>
        <taxon>Coraliomargaritaceae</taxon>
        <taxon>Coraliomargarita</taxon>
    </lineage>
</organism>
<feature type="domain" description="PLD phosphodiesterase" evidence="1">
    <location>
        <begin position="445"/>
        <end position="472"/>
    </location>
</feature>
<dbReference type="KEGG" id="caa:Caka_2634"/>
<evidence type="ECO:0000259" key="1">
    <source>
        <dbReference type="PROSITE" id="PS50035"/>
    </source>
</evidence>
<dbReference type="PANTHER" id="PTHR21248:SF12">
    <property type="entry name" value="CARDIOLIPIN SYNTHASE C"/>
    <property type="match status" value="1"/>
</dbReference>
<dbReference type="OrthoDB" id="9814092at2"/>
<dbReference type="STRING" id="583355.Caka_2634"/>
<dbReference type="GO" id="GO:0030572">
    <property type="term" value="F:phosphatidyltransferase activity"/>
    <property type="evidence" value="ECO:0007669"/>
    <property type="project" value="UniProtKB-ARBA"/>
</dbReference>
<dbReference type="SMART" id="SM00155">
    <property type="entry name" value="PLDc"/>
    <property type="match status" value="2"/>
</dbReference>
<keyword evidence="3" id="KW-1185">Reference proteome</keyword>
<evidence type="ECO:0000313" key="2">
    <source>
        <dbReference type="EMBL" id="ADE55650.1"/>
    </source>
</evidence>
<protein>
    <submittedName>
        <fullName evidence="2">Phospholipase D/Transphosphatidylase</fullName>
    </submittedName>
</protein>
<gene>
    <name evidence="2" type="ordered locus">Caka_2634</name>
</gene>
<dbReference type="eggNOG" id="COG1502">
    <property type="taxonomic scope" value="Bacteria"/>
</dbReference>